<dbReference type="Gramene" id="ERN12881">
    <property type="protein sequence ID" value="ERN12881"/>
    <property type="gene ID" value="AMTR_s00050p00131290"/>
</dbReference>
<protein>
    <submittedName>
        <fullName evidence="1">Uncharacterized protein</fullName>
    </submittedName>
</protein>
<evidence type="ECO:0000313" key="1">
    <source>
        <dbReference type="EMBL" id="ERN12881.1"/>
    </source>
</evidence>
<evidence type="ECO:0000313" key="2">
    <source>
        <dbReference type="Proteomes" id="UP000017836"/>
    </source>
</evidence>
<sequence length="77" mass="9390">MARRDGWRCVEDGCSSEWQQRFGEQLMIREQGRGQAGGNWWWRWKEKWRRGAWFRSRMAEREKGREGLMLQQQGSLN</sequence>
<proteinExistence type="predicted"/>
<accession>W1PY70</accession>
<organism evidence="1 2">
    <name type="scientific">Amborella trichopoda</name>
    <dbReference type="NCBI Taxonomy" id="13333"/>
    <lineage>
        <taxon>Eukaryota</taxon>
        <taxon>Viridiplantae</taxon>
        <taxon>Streptophyta</taxon>
        <taxon>Embryophyta</taxon>
        <taxon>Tracheophyta</taxon>
        <taxon>Spermatophyta</taxon>
        <taxon>Magnoliopsida</taxon>
        <taxon>Amborellales</taxon>
        <taxon>Amborellaceae</taxon>
        <taxon>Amborella</taxon>
    </lineage>
</organism>
<dbReference type="Proteomes" id="UP000017836">
    <property type="component" value="Unassembled WGS sequence"/>
</dbReference>
<dbReference type="EMBL" id="KI392596">
    <property type="protein sequence ID" value="ERN12881.1"/>
    <property type="molecule type" value="Genomic_DNA"/>
</dbReference>
<dbReference type="AlphaFoldDB" id="W1PY70"/>
<gene>
    <name evidence="1" type="ORF">AMTR_s00050p00131290</name>
</gene>
<dbReference type="HOGENOM" id="CLU_2641432_0_0_1"/>
<name>W1PY70_AMBTC</name>
<reference evidence="2" key="1">
    <citation type="journal article" date="2013" name="Science">
        <title>The Amborella genome and the evolution of flowering plants.</title>
        <authorList>
            <consortium name="Amborella Genome Project"/>
        </authorList>
    </citation>
    <scope>NUCLEOTIDE SEQUENCE [LARGE SCALE GENOMIC DNA]</scope>
</reference>
<keyword evidence="2" id="KW-1185">Reference proteome</keyword>